<gene>
    <name evidence="3" type="ORF">AC626_17820</name>
</gene>
<dbReference type="Pfam" id="PF07143">
    <property type="entry name" value="CrtC"/>
    <property type="match status" value="1"/>
</dbReference>
<feature type="chain" id="PRO_5005537605" evidence="1">
    <location>
        <begin position="22"/>
        <end position="358"/>
    </location>
</feature>
<evidence type="ECO:0000313" key="4">
    <source>
        <dbReference type="Proteomes" id="UP000036850"/>
    </source>
</evidence>
<evidence type="ECO:0000259" key="2">
    <source>
        <dbReference type="Pfam" id="PF07143"/>
    </source>
</evidence>
<dbReference type="InterPro" id="IPR023374">
    <property type="entry name" value="AttH-like_dom_sf"/>
</dbReference>
<protein>
    <submittedName>
        <fullName evidence="3">AttH component of AttEFGH ABC transport system</fullName>
    </submittedName>
</protein>
<proteinExistence type="predicted"/>
<organism evidence="3 4">
    <name type="scientific">Pseudoalteromonas rubra</name>
    <dbReference type="NCBI Taxonomy" id="43658"/>
    <lineage>
        <taxon>Bacteria</taxon>
        <taxon>Pseudomonadati</taxon>
        <taxon>Pseudomonadota</taxon>
        <taxon>Gammaproteobacteria</taxon>
        <taxon>Alteromonadales</taxon>
        <taxon>Pseudoalteromonadaceae</taxon>
        <taxon>Pseudoalteromonas</taxon>
    </lineage>
</organism>
<comment type="caution">
    <text evidence="3">The sequence shown here is derived from an EMBL/GenBank/DDBJ whole genome shotgun (WGS) entry which is preliminary data.</text>
</comment>
<dbReference type="PATRIC" id="fig|43658.6.peg.1194"/>
<dbReference type="PANTHER" id="PTHR38591">
    <property type="entry name" value="HYDROLASE"/>
    <property type="match status" value="1"/>
</dbReference>
<dbReference type="Pfam" id="PF17186">
    <property type="entry name" value="Lipocalin_9"/>
    <property type="match status" value="1"/>
</dbReference>
<dbReference type="EMBL" id="LFZX01000165">
    <property type="protein sequence ID" value="KNC66301.1"/>
    <property type="molecule type" value="Genomic_DNA"/>
</dbReference>
<evidence type="ECO:0000256" key="1">
    <source>
        <dbReference type="SAM" id="SignalP"/>
    </source>
</evidence>
<dbReference type="AlphaFoldDB" id="A0A0L0EPI1"/>
<reference evidence="4" key="1">
    <citation type="submission" date="2015-07" db="EMBL/GenBank/DDBJ databases">
        <title>Draft genome sequence of a Pseudoalteromonas rubra strain, OCN096, isolated from Kaneohe Bay, Oahu, Hawaii.</title>
        <authorList>
            <person name="Beurmann S."/>
            <person name="Ushijima B."/>
            <person name="Belcaid M."/>
            <person name="Callahan S.M."/>
            <person name="Aeby G.S."/>
        </authorList>
    </citation>
    <scope>NUCLEOTIDE SEQUENCE [LARGE SCALE GENOMIC DNA]</scope>
    <source>
        <strain evidence="4">OCN096</strain>
    </source>
</reference>
<dbReference type="PANTHER" id="PTHR38591:SF1">
    <property type="entry name" value="BLL1000 PROTEIN"/>
    <property type="match status" value="1"/>
</dbReference>
<feature type="signal peptide" evidence="1">
    <location>
        <begin position="1"/>
        <end position="21"/>
    </location>
</feature>
<dbReference type="Gene3D" id="2.40.370.10">
    <property type="entry name" value="AttH-like domain"/>
    <property type="match status" value="2"/>
</dbReference>
<evidence type="ECO:0000313" key="3">
    <source>
        <dbReference type="EMBL" id="KNC66301.1"/>
    </source>
</evidence>
<dbReference type="Proteomes" id="UP000036850">
    <property type="component" value="Unassembled WGS sequence"/>
</dbReference>
<sequence length="358" mass="39685">MYSIRLHCLLILLMVTGCQPAAPETDNNNAAMAVLGQTLGTPVDANQTLVFPRDHGAHSEQGVEWWYVTGNLTAQDGAQFGMQWTLFRIRDPGFSAVQSSPWWDGQLYFAHFALQNGQTHHAFERYGRAGQVDVQASPFIARLDDWQLASQEASFLPLRLQSKEADFGLDITLANSPLVLHGKQGYSQKTQQGHASFYYSYPFLQVTGTLTYAGRSHAVSGQAWLDREWSSGLIDSQHGGWDWFSLQGEDPGQGALMAFCTRDETQAYAYCSASEVAPSGKVTAYPHEEVTLKVLSRTQTRNVTHPTSWQLQVPGKEAVIIDVLQADSFNTLSVPYWEGRIRSRGGFVATGYGELFGY</sequence>
<dbReference type="SUPFAM" id="SSF159245">
    <property type="entry name" value="AttH-like"/>
    <property type="match status" value="1"/>
</dbReference>
<accession>A0A0L0EPI1</accession>
<dbReference type="OrthoDB" id="9770826at2"/>
<name>A0A0L0EPI1_9GAMM</name>
<dbReference type="PROSITE" id="PS51257">
    <property type="entry name" value="PROKAR_LIPOPROTEIN"/>
    <property type="match status" value="1"/>
</dbReference>
<feature type="domain" description="AttH" evidence="2">
    <location>
        <begin position="63"/>
        <end position="231"/>
    </location>
</feature>
<dbReference type="InterPro" id="IPR010791">
    <property type="entry name" value="AttH_dom"/>
</dbReference>
<keyword evidence="1" id="KW-0732">Signal</keyword>